<dbReference type="AlphaFoldDB" id="A0A0G0IM30"/>
<proteinExistence type="predicted"/>
<evidence type="ECO:0008006" key="4">
    <source>
        <dbReference type="Google" id="ProtNLM"/>
    </source>
</evidence>
<evidence type="ECO:0000256" key="1">
    <source>
        <dbReference type="SAM" id="Phobius"/>
    </source>
</evidence>
<evidence type="ECO:0000313" key="3">
    <source>
        <dbReference type="Proteomes" id="UP000034096"/>
    </source>
</evidence>
<protein>
    <recommendedName>
        <fullName evidence="4">Carboxypeptidase regulatory-like domain-containing protein</fullName>
    </recommendedName>
</protein>
<gene>
    <name evidence="2" type="ORF">US75_C0007G0074</name>
</gene>
<sequence>MLPSRLHISRGQALIEILISLAIFSILTHALLTLVTTTYSVNIFNRTRISARHLAQEKIEYIRNMPYENIGIVGGIPSGNIQPAETVSINDIVYTVNTSIIYIDDPFDELTPDDLLPADYKRVSIEIYWEGVDSSGKNPLKMITDISPASIETTLTGGTLSIYVFDANALPVPQADVAIISTGTDPIVNMTIKTNDSGRVILPGAPVCRRACYQIAVSKDGYSSERTYSTEEVDNPAKPILSVLQGEITESSFAIDKVGTINVNSYKDRSSNFETLPGTTFTIRGQKTIGTDSDDNPVYKYQDIFTTDGAGSITLENMEWDNYTIFIDSAVGDISGLNPPPSISLLPESVVNTKMAVSSHSGNSVLISFVNPSGTEIASVSARLYDNAGYEATSSAGAQGYPDFGQVFFPDLQQKIYSLTATLSGYFDYNSNVDSYGYKQQKIILNPI</sequence>
<comment type="caution">
    <text evidence="2">The sequence shown here is derived from an EMBL/GenBank/DDBJ whole genome shotgun (WGS) entry which is preliminary data.</text>
</comment>
<dbReference type="PATRIC" id="fig|1618583.3.peg.374"/>
<feature type="transmembrane region" description="Helical" evidence="1">
    <location>
        <begin position="12"/>
        <end position="35"/>
    </location>
</feature>
<dbReference type="EMBL" id="LBUE01000007">
    <property type="protein sequence ID" value="KKQ56368.1"/>
    <property type="molecule type" value="Genomic_DNA"/>
</dbReference>
<accession>A0A0G0IM30</accession>
<name>A0A0G0IM30_9BACT</name>
<organism evidence="2 3">
    <name type="scientific">Candidatus Woesebacteria bacterium GW2011_GWC1_38_13</name>
    <dbReference type="NCBI Taxonomy" id="1618583"/>
    <lineage>
        <taxon>Bacteria</taxon>
        <taxon>Candidatus Woeseibacteriota</taxon>
    </lineage>
</organism>
<keyword evidence="1" id="KW-0472">Membrane</keyword>
<evidence type="ECO:0000313" key="2">
    <source>
        <dbReference type="EMBL" id="KKQ56368.1"/>
    </source>
</evidence>
<keyword evidence="1" id="KW-1133">Transmembrane helix</keyword>
<keyword evidence="1" id="KW-0812">Transmembrane</keyword>
<reference evidence="2 3" key="1">
    <citation type="journal article" date="2015" name="Nature">
        <title>rRNA introns, odd ribosomes, and small enigmatic genomes across a large radiation of phyla.</title>
        <authorList>
            <person name="Brown C.T."/>
            <person name="Hug L.A."/>
            <person name="Thomas B.C."/>
            <person name="Sharon I."/>
            <person name="Castelle C.J."/>
            <person name="Singh A."/>
            <person name="Wilkins M.J."/>
            <person name="Williams K.H."/>
            <person name="Banfield J.F."/>
        </authorList>
    </citation>
    <scope>NUCLEOTIDE SEQUENCE [LARGE SCALE GENOMIC DNA]</scope>
</reference>
<dbReference type="Proteomes" id="UP000034096">
    <property type="component" value="Unassembled WGS sequence"/>
</dbReference>
<dbReference type="STRING" id="1618583.US75_C0007G0074"/>